<organism evidence="3 4">
    <name type="scientific">Propioniciclava coleopterorum</name>
    <dbReference type="NCBI Taxonomy" id="2714937"/>
    <lineage>
        <taxon>Bacteria</taxon>
        <taxon>Bacillati</taxon>
        <taxon>Actinomycetota</taxon>
        <taxon>Actinomycetes</taxon>
        <taxon>Propionibacteriales</taxon>
        <taxon>Propionibacteriaceae</taxon>
        <taxon>Propioniciclava</taxon>
    </lineage>
</organism>
<proteinExistence type="predicted"/>
<accession>A0A6G7Y8R8</accession>
<dbReference type="KEGG" id="prv:G7070_13605"/>
<feature type="compositionally biased region" description="Low complexity" evidence="1">
    <location>
        <begin position="82"/>
        <end position="97"/>
    </location>
</feature>
<keyword evidence="2" id="KW-0732">Signal</keyword>
<dbReference type="Proteomes" id="UP000501058">
    <property type="component" value="Chromosome"/>
</dbReference>
<feature type="region of interest" description="Disordered" evidence="1">
    <location>
        <begin position="26"/>
        <end position="53"/>
    </location>
</feature>
<feature type="signal peptide" evidence="2">
    <location>
        <begin position="1"/>
        <end position="18"/>
    </location>
</feature>
<reference evidence="3 4" key="1">
    <citation type="submission" date="2020-03" db="EMBL/GenBank/DDBJ databases">
        <title>Propioniciclava sp. nov., isolated from Hydrophilus acuminatus.</title>
        <authorList>
            <person name="Hyun D.-W."/>
            <person name="Bae J.-W."/>
        </authorList>
    </citation>
    <scope>NUCLEOTIDE SEQUENCE [LARGE SCALE GENOMIC DNA]</scope>
    <source>
        <strain evidence="3 4">HDW11</strain>
    </source>
</reference>
<feature type="region of interest" description="Disordered" evidence="1">
    <location>
        <begin position="136"/>
        <end position="156"/>
    </location>
</feature>
<keyword evidence="4" id="KW-1185">Reference proteome</keyword>
<dbReference type="PROSITE" id="PS51257">
    <property type="entry name" value="PROKAR_LIPOPROTEIN"/>
    <property type="match status" value="1"/>
</dbReference>
<feature type="region of interest" description="Disordered" evidence="1">
    <location>
        <begin position="82"/>
        <end position="118"/>
    </location>
</feature>
<evidence type="ECO:0000256" key="2">
    <source>
        <dbReference type="SAM" id="SignalP"/>
    </source>
</evidence>
<feature type="chain" id="PRO_5038532308" description="Lipoprotein LprG" evidence="2">
    <location>
        <begin position="19"/>
        <end position="254"/>
    </location>
</feature>
<evidence type="ECO:0000313" key="4">
    <source>
        <dbReference type="Proteomes" id="UP000501058"/>
    </source>
</evidence>
<name>A0A6G7Y8R8_9ACTN</name>
<dbReference type="SUPFAM" id="SSF89392">
    <property type="entry name" value="Prokaryotic lipoproteins and lipoprotein localization factors"/>
    <property type="match status" value="1"/>
</dbReference>
<sequence>MNRLGLALLPLAAAVALAGCSGTPAPAPGGGGGGASSSAPAPAPRKDLPAPGSEVDINTFGDALIAGVDGVKTVTVEMTTQTTVQGQTSQQKQTTVTDRTDPSHPRSHSVITSDGQTGESVFDGDMYYSKQPGATTWTKRDLSKPSTGGIRITPDNPGDLSKSYTAYKEALTKVVYVGQEKVDGVDASHYTVTMNLGKASGGSASEITAELYVDGRNRPVQTVFTQGPAGTSTTKLGKFDEPVTITIPADATEE</sequence>
<dbReference type="AlphaFoldDB" id="A0A6G7Y8R8"/>
<dbReference type="Gene3D" id="2.50.20.20">
    <property type="match status" value="1"/>
</dbReference>
<protein>
    <recommendedName>
        <fullName evidence="5">Lipoprotein LprG</fullName>
    </recommendedName>
</protein>
<gene>
    <name evidence="3" type="ORF">G7070_13605</name>
</gene>
<evidence type="ECO:0000313" key="3">
    <source>
        <dbReference type="EMBL" id="QIK73109.1"/>
    </source>
</evidence>
<dbReference type="EMBL" id="CP049865">
    <property type="protein sequence ID" value="QIK73109.1"/>
    <property type="molecule type" value="Genomic_DNA"/>
</dbReference>
<feature type="compositionally biased region" description="Polar residues" evidence="1">
    <location>
        <begin position="109"/>
        <end position="118"/>
    </location>
</feature>
<dbReference type="RefSeq" id="WP_166234180.1">
    <property type="nucleotide sequence ID" value="NZ_CP049865.1"/>
</dbReference>
<evidence type="ECO:0008006" key="5">
    <source>
        <dbReference type="Google" id="ProtNLM"/>
    </source>
</evidence>
<evidence type="ECO:0000256" key="1">
    <source>
        <dbReference type="SAM" id="MobiDB-lite"/>
    </source>
</evidence>
<dbReference type="InterPro" id="IPR029046">
    <property type="entry name" value="LolA/LolB/LppX"/>
</dbReference>